<comment type="caution">
    <text evidence="1">The sequence shown here is derived from an EMBL/GenBank/DDBJ whole genome shotgun (WGS) entry which is preliminary data.</text>
</comment>
<dbReference type="Proteomes" id="UP001437256">
    <property type="component" value="Unassembled WGS sequence"/>
</dbReference>
<name>A0ABR2Z823_9AGAR</name>
<proteinExistence type="predicted"/>
<evidence type="ECO:0000313" key="1">
    <source>
        <dbReference type="EMBL" id="KAL0057490.1"/>
    </source>
</evidence>
<dbReference type="EMBL" id="JBBXMP010000516">
    <property type="protein sequence ID" value="KAL0057490.1"/>
    <property type="molecule type" value="Genomic_DNA"/>
</dbReference>
<accession>A0ABR2Z823</accession>
<keyword evidence="2" id="KW-1185">Reference proteome</keyword>
<reference evidence="1 2" key="1">
    <citation type="submission" date="2024-05" db="EMBL/GenBank/DDBJ databases">
        <title>A draft genome resource for the thread blight pathogen Marasmius tenuissimus strain MS-2.</title>
        <authorList>
            <person name="Yulfo-Soto G.E."/>
            <person name="Baruah I.K."/>
            <person name="Amoako-Attah I."/>
            <person name="Bukari Y."/>
            <person name="Meinhardt L.W."/>
            <person name="Bailey B.A."/>
            <person name="Cohen S.P."/>
        </authorList>
    </citation>
    <scope>NUCLEOTIDE SEQUENCE [LARGE SCALE GENOMIC DNA]</scope>
    <source>
        <strain evidence="1 2">MS-2</strain>
    </source>
</reference>
<gene>
    <name evidence="1" type="ORF">AAF712_015867</name>
</gene>
<evidence type="ECO:0008006" key="3">
    <source>
        <dbReference type="Google" id="ProtNLM"/>
    </source>
</evidence>
<sequence>MFSTQFSTQFPLTPTLFVSWPDCNTWLKTKKGSVKKARTLTKRQWEKSINKRLHDVLGQLRLVAGIRDPQQPQYLNCSKTKCGIFIGATNGVTGRDHPKFWGLGCVYFLSEGMTHYPMPPQPDIPLSILEGSTHLRKLLAERVINQASSWAPKKSANGNEKDAATVVEVKDEDDDFEIVECHVGGYEVTTWVWVSDHEPAACFNI</sequence>
<organism evidence="1 2">
    <name type="scientific">Marasmius tenuissimus</name>
    <dbReference type="NCBI Taxonomy" id="585030"/>
    <lineage>
        <taxon>Eukaryota</taxon>
        <taxon>Fungi</taxon>
        <taxon>Dikarya</taxon>
        <taxon>Basidiomycota</taxon>
        <taxon>Agaricomycotina</taxon>
        <taxon>Agaricomycetes</taxon>
        <taxon>Agaricomycetidae</taxon>
        <taxon>Agaricales</taxon>
        <taxon>Marasmiineae</taxon>
        <taxon>Marasmiaceae</taxon>
        <taxon>Marasmius</taxon>
    </lineage>
</organism>
<protein>
    <recommendedName>
        <fullName evidence="3">Transposase</fullName>
    </recommendedName>
</protein>
<evidence type="ECO:0000313" key="2">
    <source>
        <dbReference type="Proteomes" id="UP001437256"/>
    </source>
</evidence>